<dbReference type="AlphaFoldDB" id="X1C7E2"/>
<feature type="domain" description="AAA" evidence="1">
    <location>
        <begin position="2"/>
        <end position="50"/>
    </location>
</feature>
<dbReference type="Pfam" id="PF13173">
    <property type="entry name" value="AAA_14"/>
    <property type="match status" value="1"/>
</dbReference>
<dbReference type="InterPro" id="IPR027417">
    <property type="entry name" value="P-loop_NTPase"/>
</dbReference>
<evidence type="ECO:0000259" key="1">
    <source>
        <dbReference type="Pfam" id="PF13173"/>
    </source>
</evidence>
<gene>
    <name evidence="2" type="ORF">S01H4_27123</name>
</gene>
<dbReference type="PANTHER" id="PTHR33295">
    <property type="entry name" value="ATPASE"/>
    <property type="match status" value="1"/>
</dbReference>
<comment type="caution">
    <text evidence="2">The sequence shown here is derived from an EMBL/GenBank/DDBJ whole genome shotgun (WGS) entry which is preliminary data.</text>
</comment>
<dbReference type="SUPFAM" id="SSF52540">
    <property type="entry name" value="P-loop containing nucleoside triphosphate hydrolases"/>
    <property type="match status" value="1"/>
</dbReference>
<name>X1C7E2_9ZZZZ</name>
<organism evidence="2">
    <name type="scientific">marine sediment metagenome</name>
    <dbReference type="NCBI Taxonomy" id="412755"/>
    <lineage>
        <taxon>unclassified sequences</taxon>
        <taxon>metagenomes</taxon>
        <taxon>ecological metagenomes</taxon>
    </lineage>
</organism>
<dbReference type="EMBL" id="BART01013191">
    <property type="protein sequence ID" value="GAG89227.1"/>
    <property type="molecule type" value="Genomic_DNA"/>
</dbReference>
<reference evidence="2" key="1">
    <citation type="journal article" date="2014" name="Front. Microbiol.">
        <title>High frequency of phylogenetically diverse reductive dehalogenase-homologous genes in deep subseafloor sedimentary metagenomes.</title>
        <authorList>
            <person name="Kawai M."/>
            <person name="Futagami T."/>
            <person name="Toyoda A."/>
            <person name="Takaki Y."/>
            <person name="Nishi S."/>
            <person name="Hori S."/>
            <person name="Arai W."/>
            <person name="Tsubouchi T."/>
            <person name="Morono Y."/>
            <person name="Uchiyama I."/>
            <person name="Ito T."/>
            <person name="Fujiyama A."/>
            <person name="Inagaki F."/>
            <person name="Takami H."/>
        </authorList>
    </citation>
    <scope>NUCLEOTIDE SEQUENCE</scope>
    <source>
        <strain evidence="2">Expedition CK06-06</strain>
    </source>
</reference>
<sequence length="131" mass="14863">MLRYFFENRNEIHVIAAGSLLETLIDTHISFPVGRVEYLFMHPMSFAEYLLAAGEEEALNALQQYPCPTYAHDRLLALFHEYTLVGGMPEVVSTFLENKDILACNSVYESLLIGYMDDVEKYASSKAMAQV</sequence>
<dbReference type="InterPro" id="IPR041682">
    <property type="entry name" value="AAA_14"/>
</dbReference>
<protein>
    <recommendedName>
        <fullName evidence="1">AAA domain-containing protein</fullName>
    </recommendedName>
</protein>
<evidence type="ECO:0000313" key="2">
    <source>
        <dbReference type="EMBL" id="GAG89227.1"/>
    </source>
</evidence>
<accession>X1C7E2</accession>
<proteinExistence type="predicted"/>
<feature type="non-terminal residue" evidence="2">
    <location>
        <position position="131"/>
    </location>
</feature>
<dbReference type="PANTHER" id="PTHR33295:SF7">
    <property type="entry name" value="ATPASE"/>
    <property type="match status" value="1"/>
</dbReference>